<dbReference type="EMBL" id="KV429076">
    <property type="protein sequence ID" value="KZT67414.1"/>
    <property type="molecule type" value="Genomic_DNA"/>
</dbReference>
<reference evidence="3 4" key="1">
    <citation type="journal article" date="2016" name="Mol. Biol. Evol.">
        <title>Comparative Genomics of Early-Diverging Mushroom-Forming Fungi Provides Insights into the Origins of Lignocellulose Decay Capabilities.</title>
        <authorList>
            <person name="Nagy L.G."/>
            <person name="Riley R."/>
            <person name="Tritt A."/>
            <person name="Adam C."/>
            <person name="Daum C."/>
            <person name="Floudas D."/>
            <person name="Sun H."/>
            <person name="Yadav J.S."/>
            <person name="Pangilinan J."/>
            <person name="Larsson K.H."/>
            <person name="Matsuura K."/>
            <person name="Barry K."/>
            <person name="Labutti K."/>
            <person name="Kuo R."/>
            <person name="Ohm R.A."/>
            <person name="Bhattacharya S.S."/>
            <person name="Shirouzu T."/>
            <person name="Yoshinaga Y."/>
            <person name="Martin F.M."/>
            <person name="Grigoriev I.V."/>
            <person name="Hibbett D.S."/>
        </authorList>
    </citation>
    <scope>NUCLEOTIDE SEQUENCE [LARGE SCALE GENOMIC DNA]</scope>
    <source>
        <strain evidence="3 4">L-15889</strain>
    </source>
</reference>
<evidence type="ECO:0000313" key="3">
    <source>
        <dbReference type="EMBL" id="KZT67414.1"/>
    </source>
</evidence>
<dbReference type="AlphaFoldDB" id="A0A165NV68"/>
<accession>A0A165NV68</accession>
<name>A0A165NV68_9APHY</name>
<keyword evidence="2" id="KW-0472">Membrane</keyword>
<dbReference type="Proteomes" id="UP000076727">
    <property type="component" value="Unassembled WGS sequence"/>
</dbReference>
<sequence>MVPFLNGIAASAGIDVKIDHNTDRAIQRVIEELELKDQLRGAFLALRVALATLSKQCNDSLETIKDEVRDILWWLRMLIMVWVAWYALQILVWLRTILLVVVLLGIGVLSLKSRVRCTGSSDESKQENTQPDSQKEDEGAEPDSGKKTEGAERDDGEDEVDAEDFASFLAESGLGELLTLRLRRLVLLKHLVRRPNHHGA</sequence>
<organism evidence="3 4">
    <name type="scientific">Daedalea quercina L-15889</name>
    <dbReference type="NCBI Taxonomy" id="1314783"/>
    <lineage>
        <taxon>Eukaryota</taxon>
        <taxon>Fungi</taxon>
        <taxon>Dikarya</taxon>
        <taxon>Basidiomycota</taxon>
        <taxon>Agaricomycotina</taxon>
        <taxon>Agaricomycetes</taxon>
        <taxon>Polyporales</taxon>
        <taxon>Fomitopsis</taxon>
    </lineage>
</organism>
<evidence type="ECO:0000256" key="2">
    <source>
        <dbReference type="SAM" id="Phobius"/>
    </source>
</evidence>
<keyword evidence="4" id="KW-1185">Reference proteome</keyword>
<feature type="compositionally biased region" description="Basic and acidic residues" evidence="1">
    <location>
        <begin position="133"/>
        <end position="153"/>
    </location>
</feature>
<evidence type="ECO:0000313" key="4">
    <source>
        <dbReference type="Proteomes" id="UP000076727"/>
    </source>
</evidence>
<feature type="region of interest" description="Disordered" evidence="1">
    <location>
        <begin position="120"/>
        <end position="160"/>
    </location>
</feature>
<keyword evidence="2" id="KW-1133">Transmembrane helix</keyword>
<protein>
    <submittedName>
        <fullName evidence="3">Uncharacterized protein</fullName>
    </submittedName>
</protein>
<proteinExistence type="predicted"/>
<keyword evidence="2" id="KW-0812">Transmembrane</keyword>
<gene>
    <name evidence="3" type="ORF">DAEQUDRAFT_391082</name>
</gene>
<feature type="transmembrane region" description="Helical" evidence="2">
    <location>
        <begin position="71"/>
        <end position="87"/>
    </location>
</feature>
<feature type="transmembrane region" description="Helical" evidence="2">
    <location>
        <begin position="93"/>
        <end position="111"/>
    </location>
</feature>
<evidence type="ECO:0000256" key="1">
    <source>
        <dbReference type="SAM" id="MobiDB-lite"/>
    </source>
</evidence>